<reference evidence="3 4" key="1">
    <citation type="journal article" date="2020" name="bioRxiv">
        <title>Metabolic contributions of an alphaproteobacterial endosymbiont in the apicomplexan Cardiosporidium cionae.</title>
        <authorList>
            <person name="Hunter E.S."/>
            <person name="Paight C.J."/>
            <person name="Lane C.E."/>
        </authorList>
    </citation>
    <scope>NUCLEOTIDE SEQUENCE [LARGE SCALE GENOMIC DNA]</scope>
    <source>
        <strain evidence="3">ESH_2018</strain>
    </source>
</reference>
<dbReference type="InterPro" id="IPR015943">
    <property type="entry name" value="WD40/YVTN_repeat-like_dom_sf"/>
</dbReference>
<accession>A0ABQ7J4X1</accession>
<dbReference type="Proteomes" id="UP000823046">
    <property type="component" value="Unassembled WGS sequence"/>
</dbReference>
<proteinExistence type="predicted"/>
<dbReference type="PANTHER" id="PTHR14107:SF16">
    <property type="entry name" value="AT02583P"/>
    <property type="match status" value="1"/>
</dbReference>
<evidence type="ECO:0000313" key="3">
    <source>
        <dbReference type="EMBL" id="KAF8819047.1"/>
    </source>
</evidence>
<keyword evidence="1" id="KW-0853">WD repeat</keyword>
<comment type="caution">
    <text evidence="3">The sequence shown here is derived from an EMBL/GenBank/DDBJ whole genome shotgun (WGS) entry which is preliminary data.</text>
</comment>
<gene>
    <name evidence="3" type="ORF">IE077_001814</name>
</gene>
<evidence type="ECO:0000256" key="1">
    <source>
        <dbReference type="ARBA" id="ARBA00022574"/>
    </source>
</evidence>
<keyword evidence="4" id="KW-1185">Reference proteome</keyword>
<dbReference type="SMART" id="SM00320">
    <property type="entry name" value="WD40"/>
    <property type="match status" value="3"/>
</dbReference>
<protein>
    <submittedName>
        <fullName evidence="3">Dystrophia myotonica WD repeat-containing protein</fullName>
    </submittedName>
</protein>
<sequence>MATCTIDVAVCRGDSPLFYDADMDESNDIDLDNSKTFSTGRNSSDQSGFDYSAYCFVAAHQMSLLKDPRSYYLPSRPLIHTCSSKDGKIWVATTLGNSNGIVSLICFSQLEECQEIVLECCFNAQVTALELRKRNFSRNSGELELLVGCVDGSVYGIEEVYLKSNLNGNSPHSPAPGESPTFCENVVNPMFPSCSTGKKNRYDKHSNLKRKTEVIELGCKSRRRNTYIANQLSTWRIIKFISSAAMELANADSEKGMAANADSSKEEVSTDKVALSVLTSRLAQPRQAISSTVQFLMRYLYLGSKENSDVLPTKTNAILNVEQGVTIPNGVYIKNVLDSAEVTCSSLAASCDEFPICRLLIDRGEKKELLLAETMGVENLTVTHDLSAHAVSVLRFSPKKNSFYVGRADGIILEFDKHCGPASEESMEFFDNSMEEKEFVCQMPHQKYTAKKYVSSRILHAESIVESIDSSTIASLSEGYCEDSVAESNDVPAGVLSQMKQFQECSCARNNVYFHSRDKIVKPTSDCLETLPNYEDSKLCSKIAEGTQWNYPQAHFETSNNTIGQLQAKQVRISRIIANKNPVGKWIVSPITPEKHSFLPTLMDIQFSPNNRYVTIFLSAGYIKIFTYPNTRLHCIVRTFFGPPLCCAWTHDSKLLLIGGQDDCVSVINIEERRLVGRCEGHRAWIRGLFVLKPRKDDEPSQRETSTESPDILDSTSYFMSEECATPVDDGYLLAHGSPRDSIAQKKEDSDESEGFAYNYSTEITEPSHFGATLFAPQDTSESKDSFCELASPLCVSFDKREYKNSLVSYSFASISEDGYLCLWEILEEEVWKRSNGIARLHSSRHSIDGTLEQFDNNAVPRFHGQRDKSDFIITPSQRDTVSFTHNLRERVGQNGISESVPQLSVLDEFCEYPLRRNQITALTNANSFHENSLTSCVGETPNYTQAPATKFSCLGGNNALRDYVCIFPEDYINCRIFRPQSFHHLTDEPVHLICPLDQCSPVEQLKLSNCEIPRKSPLFITLSHSKKIQYWKRIYSCKG</sequence>
<name>A0ABQ7J4X1_9APIC</name>
<dbReference type="EMBL" id="JADAQX010001005">
    <property type="protein sequence ID" value="KAF8819047.1"/>
    <property type="molecule type" value="Genomic_DNA"/>
</dbReference>
<evidence type="ECO:0000256" key="2">
    <source>
        <dbReference type="ARBA" id="ARBA00022737"/>
    </source>
</evidence>
<dbReference type="InterPro" id="IPR001680">
    <property type="entry name" value="WD40_rpt"/>
</dbReference>
<organism evidence="3 4">
    <name type="scientific">Cardiosporidium cionae</name>
    <dbReference type="NCBI Taxonomy" id="476202"/>
    <lineage>
        <taxon>Eukaryota</taxon>
        <taxon>Sar</taxon>
        <taxon>Alveolata</taxon>
        <taxon>Apicomplexa</taxon>
        <taxon>Aconoidasida</taxon>
        <taxon>Nephromycida</taxon>
        <taxon>Cardiosporidium</taxon>
    </lineage>
</organism>
<evidence type="ECO:0000313" key="4">
    <source>
        <dbReference type="Proteomes" id="UP000823046"/>
    </source>
</evidence>
<dbReference type="InterPro" id="IPR051362">
    <property type="entry name" value="WD_repeat_creC_regulators"/>
</dbReference>
<dbReference type="InterPro" id="IPR036322">
    <property type="entry name" value="WD40_repeat_dom_sf"/>
</dbReference>
<keyword evidence="2" id="KW-0677">Repeat</keyword>
<dbReference type="PANTHER" id="PTHR14107">
    <property type="entry name" value="WD REPEAT PROTEIN"/>
    <property type="match status" value="1"/>
</dbReference>
<dbReference type="SUPFAM" id="SSF50978">
    <property type="entry name" value="WD40 repeat-like"/>
    <property type="match status" value="1"/>
</dbReference>
<dbReference type="Gene3D" id="2.130.10.10">
    <property type="entry name" value="YVTN repeat-like/Quinoprotein amine dehydrogenase"/>
    <property type="match status" value="1"/>
</dbReference>